<evidence type="ECO:0000256" key="2">
    <source>
        <dbReference type="ARBA" id="ARBA00007236"/>
    </source>
</evidence>
<evidence type="ECO:0000256" key="4">
    <source>
        <dbReference type="ARBA" id="ARBA00022729"/>
    </source>
</evidence>
<evidence type="ECO:0000313" key="7">
    <source>
        <dbReference type="Proteomes" id="UP001054837"/>
    </source>
</evidence>
<dbReference type="SUPFAM" id="SSF57501">
    <property type="entry name" value="Cystine-knot cytokines"/>
    <property type="match status" value="1"/>
</dbReference>
<dbReference type="Pfam" id="PF06083">
    <property type="entry name" value="IL17"/>
    <property type="match status" value="1"/>
</dbReference>
<keyword evidence="3" id="KW-0964">Secreted</keyword>
<dbReference type="GO" id="GO:0005576">
    <property type="term" value="C:extracellular region"/>
    <property type="evidence" value="ECO:0007669"/>
    <property type="project" value="UniProtKB-SubCell"/>
</dbReference>
<gene>
    <name evidence="6" type="ORF">CDAR_256611</name>
</gene>
<feature type="signal peptide" evidence="5">
    <location>
        <begin position="1"/>
        <end position="19"/>
    </location>
</feature>
<dbReference type="GO" id="GO:0005125">
    <property type="term" value="F:cytokine activity"/>
    <property type="evidence" value="ECO:0007669"/>
    <property type="project" value="InterPro"/>
</dbReference>
<comment type="similarity">
    <text evidence="2">Belongs to the IL-17 family.</text>
</comment>
<dbReference type="InterPro" id="IPR029034">
    <property type="entry name" value="Cystine-knot_cytokine"/>
</dbReference>
<keyword evidence="4 5" id="KW-0732">Signal</keyword>
<dbReference type="EMBL" id="BPLQ01003607">
    <property type="protein sequence ID" value="GIY01731.1"/>
    <property type="molecule type" value="Genomic_DNA"/>
</dbReference>
<protein>
    <submittedName>
        <fullName evidence="6">Uncharacterized protein</fullName>
    </submittedName>
</protein>
<name>A0AAV4PZJ8_9ARAC</name>
<reference evidence="6 7" key="1">
    <citation type="submission" date="2021-06" db="EMBL/GenBank/DDBJ databases">
        <title>Caerostris darwini draft genome.</title>
        <authorList>
            <person name="Kono N."/>
            <person name="Arakawa K."/>
        </authorList>
    </citation>
    <scope>NUCLEOTIDE SEQUENCE [LARGE SCALE GENOMIC DNA]</scope>
</reference>
<dbReference type="AlphaFoldDB" id="A0AAV4PZJ8"/>
<sequence>MNKRFCVLSLCLWISTAFCLPAEYPFDAMSTELNSCIQGSLWNIGQISSGDFHGFDSVSNGKSRSPTNTTVSDVEINCDSFEVSDPIYDCAFEVEEDYDEDRIPKLLPKVTCVNLSLPKNARRRQRNTECEELSIDVPVLRKSACGKESNDYGQVWEKLNIACVRTLSPPRIRSRPAHNIRFQTPN</sequence>
<evidence type="ECO:0000313" key="6">
    <source>
        <dbReference type="EMBL" id="GIY01731.1"/>
    </source>
</evidence>
<keyword evidence="7" id="KW-1185">Reference proteome</keyword>
<comment type="caution">
    <text evidence="6">The sequence shown here is derived from an EMBL/GenBank/DDBJ whole genome shotgun (WGS) entry which is preliminary data.</text>
</comment>
<evidence type="ECO:0000256" key="5">
    <source>
        <dbReference type="SAM" id="SignalP"/>
    </source>
</evidence>
<accession>A0AAV4PZJ8</accession>
<evidence type="ECO:0000256" key="3">
    <source>
        <dbReference type="ARBA" id="ARBA00022525"/>
    </source>
</evidence>
<proteinExistence type="inferred from homology"/>
<comment type="subcellular location">
    <subcellularLocation>
        <location evidence="1">Secreted</location>
    </subcellularLocation>
</comment>
<dbReference type="Gene3D" id="2.10.90.10">
    <property type="entry name" value="Cystine-knot cytokines"/>
    <property type="match status" value="1"/>
</dbReference>
<feature type="chain" id="PRO_5043977485" evidence="5">
    <location>
        <begin position="20"/>
        <end position="186"/>
    </location>
</feature>
<dbReference type="InterPro" id="IPR010345">
    <property type="entry name" value="IL-17_fam"/>
</dbReference>
<dbReference type="Proteomes" id="UP001054837">
    <property type="component" value="Unassembled WGS sequence"/>
</dbReference>
<evidence type="ECO:0000256" key="1">
    <source>
        <dbReference type="ARBA" id="ARBA00004613"/>
    </source>
</evidence>
<organism evidence="6 7">
    <name type="scientific">Caerostris darwini</name>
    <dbReference type="NCBI Taxonomy" id="1538125"/>
    <lineage>
        <taxon>Eukaryota</taxon>
        <taxon>Metazoa</taxon>
        <taxon>Ecdysozoa</taxon>
        <taxon>Arthropoda</taxon>
        <taxon>Chelicerata</taxon>
        <taxon>Arachnida</taxon>
        <taxon>Araneae</taxon>
        <taxon>Araneomorphae</taxon>
        <taxon>Entelegynae</taxon>
        <taxon>Araneoidea</taxon>
        <taxon>Araneidae</taxon>
        <taxon>Caerostris</taxon>
    </lineage>
</organism>